<dbReference type="EMBL" id="JACHIW010000002">
    <property type="protein sequence ID" value="MBB5159608.1"/>
    <property type="molecule type" value="Genomic_DNA"/>
</dbReference>
<evidence type="ECO:0000313" key="1">
    <source>
        <dbReference type="EMBL" id="MBB5159608.1"/>
    </source>
</evidence>
<dbReference type="Proteomes" id="UP000584374">
    <property type="component" value="Unassembled WGS sequence"/>
</dbReference>
<dbReference type="RefSeq" id="WP_184732077.1">
    <property type="nucleotide sequence ID" value="NZ_JACHIW010000002.1"/>
</dbReference>
<dbReference type="AlphaFoldDB" id="A0A840QJS4"/>
<proteinExistence type="predicted"/>
<accession>A0A840QJS4</accession>
<gene>
    <name evidence="1" type="ORF">BJ970_007207</name>
</gene>
<organism evidence="1 2">
    <name type="scientific">Saccharopolyspora phatthalungensis</name>
    <dbReference type="NCBI Taxonomy" id="664693"/>
    <lineage>
        <taxon>Bacteria</taxon>
        <taxon>Bacillati</taxon>
        <taxon>Actinomycetota</taxon>
        <taxon>Actinomycetes</taxon>
        <taxon>Pseudonocardiales</taxon>
        <taxon>Pseudonocardiaceae</taxon>
        <taxon>Saccharopolyspora</taxon>
    </lineage>
</organism>
<keyword evidence="2" id="KW-1185">Reference proteome</keyword>
<comment type="caution">
    <text evidence="1">The sequence shown here is derived from an EMBL/GenBank/DDBJ whole genome shotgun (WGS) entry which is preliminary data.</text>
</comment>
<name>A0A840QJS4_9PSEU</name>
<sequence>MAAFALESELERSILDLYGAANLSDLGPDYLSHALEKRGNSGALITLMSDGLVRKTGQPDTVVGARVVSQGQWILQHSNPALPRVHDVFQDGSGWGYTMERLDTVPLELLDGRKLAAVMVQLLQDHFWCKPAEVEFDEAAHAERLAPIVQPLTGKDRTIFQQLYDRVEWDKLTTGLTHGDPVFQNVLFAPDCSMVLCDPILSTPALPDVIAVDVAHIFLSCVGYERLTYRLPGPGNIPLDSIASMAALTPEDLIASLYFAVMCVLRAMVYVSPETAKILLEECMGRLIGEAACHV</sequence>
<evidence type="ECO:0000313" key="2">
    <source>
        <dbReference type="Proteomes" id="UP000584374"/>
    </source>
</evidence>
<dbReference type="SUPFAM" id="SSF56112">
    <property type="entry name" value="Protein kinase-like (PK-like)"/>
    <property type="match status" value="1"/>
</dbReference>
<evidence type="ECO:0008006" key="3">
    <source>
        <dbReference type="Google" id="ProtNLM"/>
    </source>
</evidence>
<dbReference type="InterPro" id="IPR011009">
    <property type="entry name" value="Kinase-like_dom_sf"/>
</dbReference>
<reference evidence="1 2" key="1">
    <citation type="submission" date="2020-08" db="EMBL/GenBank/DDBJ databases">
        <title>Sequencing the genomes of 1000 actinobacteria strains.</title>
        <authorList>
            <person name="Klenk H.-P."/>
        </authorList>
    </citation>
    <scope>NUCLEOTIDE SEQUENCE [LARGE SCALE GENOMIC DNA]</scope>
    <source>
        <strain evidence="1 2">DSM 45584</strain>
    </source>
</reference>
<protein>
    <recommendedName>
        <fullName evidence="3">Aminoglycoside phosphotransferase domain-containing protein</fullName>
    </recommendedName>
</protein>